<evidence type="ECO:0000256" key="4">
    <source>
        <dbReference type="SAM" id="SignalP"/>
    </source>
</evidence>
<evidence type="ECO:0000313" key="7">
    <source>
        <dbReference type="Proteomes" id="UP001319104"/>
    </source>
</evidence>
<dbReference type="InterPro" id="IPR000871">
    <property type="entry name" value="Beta-lactam_class-A"/>
</dbReference>
<comment type="catalytic activity">
    <reaction evidence="1">
        <text>a beta-lactam + H2O = a substituted beta-amino acid</text>
        <dbReference type="Rhea" id="RHEA:20401"/>
        <dbReference type="ChEBI" id="CHEBI:15377"/>
        <dbReference type="ChEBI" id="CHEBI:35627"/>
        <dbReference type="ChEBI" id="CHEBI:140347"/>
        <dbReference type="EC" id="3.5.2.6"/>
    </reaction>
</comment>
<dbReference type="PANTHER" id="PTHR35333">
    <property type="entry name" value="BETA-LACTAMASE"/>
    <property type="match status" value="1"/>
</dbReference>
<dbReference type="PROSITE" id="PS51257">
    <property type="entry name" value="PROKAR_LIPOPROTEIN"/>
    <property type="match status" value="1"/>
</dbReference>
<dbReference type="Proteomes" id="UP001319104">
    <property type="component" value="Unassembled WGS sequence"/>
</dbReference>
<dbReference type="RefSeq" id="WP_213945609.1">
    <property type="nucleotide sequence ID" value="NZ_JAHCMY010000006.1"/>
</dbReference>
<comment type="similarity">
    <text evidence="2">Belongs to the class-A beta-lactamase family.</text>
</comment>
<accession>A0AAP2G4Q2</accession>
<feature type="chain" id="PRO_5042919349" description="beta-lactamase" evidence="4">
    <location>
        <begin position="23"/>
        <end position="299"/>
    </location>
</feature>
<dbReference type="InterPro" id="IPR012338">
    <property type="entry name" value="Beta-lactam/transpept-like"/>
</dbReference>
<protein>
    <recommendedName>
        <fullName evidence="3">beta-lactamase</fullName>
        <ecNumber evidence="3">3.5.2.6</ecNumber>
    </recommendedName>
</protein>
<dbReference type="GO" id="GO:0046677">
    <property type="term" value="P:response to antibiotic"/>
    <property type="evidence" value="ECO:0007669"/>
    <property type="project" value="InterPro"/>
</dbReference>
<organism evidence="6 7">
    <name type="scientific">Litoribacter ruber</name>
    <dbReference type="NCBI Taxonomy" id="702568"/>
    <lineage>
        <taxon>Bacteria</taxon>
        <taxon>Pseudomonadati</taxon>
        <taxon>Bacteroidota</taxon>
        <taxon>Cytophagia</taxon>
        <taxon>Cytophagales</taxon>
        <taxon>Cyclobacteriaceae</taxon>
        <taxon>Litoribacter</taxon>
    </lineage>
</organism>
<evidence type="ECO:0000256" key="2">
    <source>
        <dbReference type="ARBA" id="ARBA00009009"/>
    </source>
</evidence>
<evidence type="ECO:0000256" key="1">
    <source>
        <dbReference type="ARBA" id="ARBA00001526"/>
    </source>
</evidence>
<keyword evidence="6" id="KW-0378">Hydrolase</keyword>
<dbReference type="EMBL" id="JAHCMY010000006">
    <property type="protein sequence ID" value="MBS9524750.1"/>
    <property type="molecule type" value="Genomic_DNA"/>
</dbReference>
<comment type="caution">
    <text evidence="6">The sequence shown here is derived from an EMBL/GenBank/DDBJ whole genome shotgun (WGS) entry which is preliminary data.</text>
</comment>
<feature type="domain" description="Beta-lactamase class A catalytic" evidence="5">
    <location>
        <begin position="55"/>
        <end position="272"/>
    </location>
</feature>
<dbReference type="Pfam" id="PF13354">
    <property type="entry name" value="Beta-lactamase2"/>
    <property type="match status" value="1"/>
</dbReference>
<dbReference type="AlphaFoldDB" id="A0AAP2G4Q2"/>
<feature type="signal peptide" evidence="4">
    <location>
        <begin position="1"/>
        <end position="22"/>
    </location>
</feature>
<sequence>MRKLLIATCGLLMAAACSPASQEEKDIETLKQEIQEELSTAEGDFAVAFRLLDGSGEEILINEMESFHAASTMKTPVMIEVYKQAAAGKFNVSDSIQVHNEFKSIVDGSLYSMQLGVDSEEELYDRIGKKATIYDITYAMIIKSSNLATNILIDLIGAESTTQTMRDLGAADIMVRRGVEDQKAFDQGLNNTTTAYDLMVIMEAIANGDAVNEEADAEMFDILADQYYRDLIPAYLPENVVVAHKTGFITGVQHDSGIIRLPDGRQYVLVLLSKNLANRDQGKEAIARVSKLIYDYVIK</sequence>
<dbReference type="InterPro" id="IPR045155">
    <property type="entry name" value="Beta-lactam_cat"/>
</dbReference>
<gene>
    <name evidence="6" type="ORF">KI659_12090</name>
</gene>
<dbReference type="PANTHER" id="PTHR35333:SF3">
    <property type="entry name" value="BETA-LACTAMASE-TYPE TRANSPEPTIDASE FOLD CONTAINING PROTEIN"/>
    <property type="match status" value="1"/>
</dbReference>
<reference evidence="6 7" key="1">
    <citation type="submission" date="2021-05" db="EMBL/GenBank/DDBJ databases">
        <authorList>
            <person name="Zhang Z.D."/>
            <person name="Osman G."/>
        </authorList>
    </citation>
    <scope>NUCLEOTIDE SEQUENCE [LARGE SCALE GENOMIC DNA]</scope>
    <source>
        <strain evidence="6 7">KCTC 32217</strain>
    </source>
</reference>
<evidence type="ECO:0000259" key="5">
    <source>
        <dbReference type="Pfam" id="PF13354"/>
    </source>
</evidence>
<dbReference type="EC" id="3.5.2.6" evidence="3"/>
<dbReference type="GO" id="GO:0030655">
    <property type="term" value="P:beta-lactam antibiotic catabolic process"/>
    <property type="evidence" value="ECO:0007669"/>
    <property type="project" value="InterPro"/>
</dbReference>
<keyword evidence="7" id="KW-1185">Reference proteome</keyword>
<evidence type="ECO:0000313" key="6">
    <source>
        <dbReference type="EMBL" id="MBS9524750.1"/>
    </source>
</evidence>
<proteinExistence type="inferred from homology"/>
<dbReference type="SUPFAM" id="SSF56601">
    <property type="entry name" value="beta-lactamase/transpeptidase-like"/>
    <property type="match status" value="1"/>
</dbReference>
<dbReference type="Gene3D" id="3.40.710.10">
    <property type="entry name" value="DD-peptidase/beta-lactamase superfamily"/>
    <property type="match status" value="2"/>
</dbReference>
<name>A0AAP2G4Q2_9BACT</name>
<dbReference type="GO" id="GO:0008800">
    <property type="term" value="F:beta-lactamase activity"/>
    <property type="evidence" value="ECO:0007669"/>
    <property type="project" value="UniProtKB-EC"/>
</dbReference>
<evidence type="ECO:0000256" key="3">
    <source>
        <dbReference type="ARBA" id="ARBA00012865"/>
    </source>
</evidence>
<keyword evidence="4" id="KW-0732">Signal</keyword>